<dbReference type="CDD" id="cd01949">
    <property type="entry name" value="GGDEF"/>
    <property type="match status" value="1"/>
</dbReference>
<dbReference type="AlphaFoldDB" id="A0A4Y5YEZ9"/>
<dbReference type="InterPro" id="IPR000160">
    <property type="entry name" value="GGDEF_dom"/>
</dbReference>
<dbReference type="Gene3D" id="3.30.70.270">
    <property type="match status" value="1"/>
</dbReference>
<dbReference type="InterPro" id="IPR035919">
    <property type="entry name" value="EAL_sf"/>
</dbReference>
<dbReference type="InterPro" id="IPR029787">
    <property type="entry name" value="Nucleotide_cyclase"/>
</dbReference>
<keyword evidence="4" id="KW-1185">Reference proteome</keyword>
<dbReference type="PANTHER" id="PTHR44757">
    <property type="entry name" value="DIGUANYLATE CYCLASE DGCP"/>
    <property type="match status" value="1"/>
</dbReference>
<accession>A0A4Y5YEZ9</accession>
<dbReference type="Proteomes" id="UP000319809">
    <property type="component" value="Chromosome"/>
</dbReference>
<protein>
    <submittedName>
        <fullName evidence="3">Bifunctional diguanylate cyclase/phosphodiesterase</fullName>
    </submittedName>
</protein>
<dbReference type="SUPFAM" id="SSF55073">
    <property type="entry name" value="Nucleotide cyclase"/>
    <property type="match status" value="1"/>
</dbReference>
<gene>
    <name evidence="3" type="ORF">FH971_09015</name>
</gene>
<evidence type="ECO:0000313" key="4">
    <source>
        <dbReference type="Proteomes" id="UP000319809"/>
    </source>
</evidence>
<dbReference type="SUPFAM" id="SSF141868">
    <property type="entry name" value="EAL domain-like"/>
    <property type="match status" value="1"/>
</dbReference>
<dbReference type="SMART" id="SM00267">
    <property type="entry name" value="GGDEF"/>
    <property type="match status" value="1"/>
</dbReference>
<dbReference type="Pfam" id="PF00563">
    <property type="entry name" value="EAL"/>
    <property type="match status" value="1"/>
</dbReference>
<dbReference type="Gene3D" id="3.20.20.450">
    <property type="entry name" value="EAL domain"/>
    <property type="match status" value="1"/>
</dbReference>
<evidence type="ECO:0000259" key="1">
    <source>
        <dbReference type="PROSITE" id="PS50883"/>
    </source>
</evidence>
<feature type="domain" description="EAL" evidence="1">
    <location>
        <begin position="359"/>
        <end position="613"/>
    </location>
</feature>
<dbReference type="InterPro" id="IPR052155">
    <property type="entry name" value="Biofilm_reg_signaling"/>
</dbReference>
<dbReference type="Pfam" id="PF00990">
    <property type="entry name" value="GGDEF"/>
    <property type="match status" value="1"/>
</dbReference>
<dbReference type="CDD" id="cd01948">
    <property type="entry name" value="EAL"/>
    <property type="match status" value="1"/>
</dbReference>
<dbReference type="RefSeq" id="WP_140234077.1">
    <property type="nucleotide sequence ID" value="NZ_CP041036.1"/>
</dbReference>
<organism evidence="3 4">
    <name type="scientific">Shewanella polaris</name>
    <dbReference type="NCBI Taxonomy" id="2588449"/>
    <lineage>
        <taxon>Bacteria</taxon>
        <taxon>Pseudomonadati</taxon>
        <taxon>Pseudomonadota</taxon>
        <taxon>Gammaproteobacteria</taxon>
        <taxon>Alteromonadales</taxon>
        <taxon>Shewanellaceae</taxon>
        <taxon>Shewanella</taxon>
    </lineage>
</organism>
<name>A0A4Y5YEZ9_9GAMM</name>
<dbReference type="PROSITE" id="PS50887">
    <property type="entry name" value="GGDEF"/>
    <property type="match status" value="1"/>
</dbReference>
<dbReference type="PANTHER" id="PTHR44757:SF2">
    <property type="entry name" value="BIOFILM ARCHITECTURE MAINTENANCE PROTEIN MBAA"/>
    <property type="match status" value="1"/>
</dbReference>
<feature type="domain" description="GGDEF" evidence="2">
    <location>
        <begin position="216"/>
        <end position="351"/>
    </location>
</feature>
<dbReference type="SMART" id="SM00052">
    <property type="entry name" value="EAL"/>
    <property type="match status" value="1"/>
</dbReference>
<dbReference type="KEGG" id="spol:FH971_09015"/>
<proteinExistence type="predicted"/>
<dbReference type="NCBIfam" id="TIGR00254">
    <property type="entry name" value="GGDEF"/>
    <property type="match status" value="1"/>
</dbReference>
<dbReference type="PROSITE" id="PS50883">
    <property type="entry name" value="EAL"/>
    <property type="match status" value="1"/>
</dbReference>
<sequence>MSDSTSNLATLELVSIQYEITRSLNANTDFRPLCRKYMETCIRRLSVKAAYLYIPRKLAGDLFTTEEVVCNDWGRISMPSITACNPEQVSAINLFFKQIFRTQPTDYVVSKQIIHQNTFYHIFAFSNQAIFVLERIDKSLPPQVINAITPAVKDLFYACRSSLQHTQMVNEVERRKQAEHQLTYIAFHDELTGLPNRTRLINELNQQIEQCSSNAFSGALIYIDLDGFRDINDSLGHHVGDNLLCQVAQRLQLICKQHEILGRFSGDEFVILCPSQLNLKIYIDEFLRQINQCFTTNYLIDKRSIDVNASIGVTYFSANSSDAYTVFMQGDLAMSKAKTATGTCAVFYQQDMEKQTRRRYLLDTDMRKALTQNDFFMVAQPQVDDNGHIIGAELLIRWNHSELGNIAPMEFIGIAEKTGFIIPLGEWIFEQACLCIKSLQALSLTKPITLAINLSAKQFYQADLIERITAIINKHQITVCNIELELTESAMLEDVDLAVAKITALKKIGFEVSIDDFGTGYSSLSYLKHLPVDKIKIDRSFVTLIDKRDDSRAIVEATMLIARTFNLDLIAEGVETEAEVNTLKALGCKAFQGYFYYKPISINDFFLLVTEQYTLK</sequence>
<dbReference type="EMBL" id="CP041036">
    <property type="protein sequence ID" value="QDE31096.1"/>
    <property type="molecule type" value="Genomic_DNA"/>
</dbReference>
<reference evidence="3 4" key="1">
    <citation type="submission" date="2019-06" db="EMBL/GenBank/DDBJ databases">
        <title>The genome of Shewanella sp. SM1901.</title>
        <authorList>
            <person name="Cha Q."/>
        </authorList>
    </citation>
    <scope>NUCLEOTIDE SEQUENCE [LARGE SCALE GENOMIC DNA]</scope>
    <source>
        <strain evidence="3 4">SM1901</strain>
    </source>
</reference>
<evidence type="ECO:0000259" key="2">
    <source>
        <dbReference type="PROSITE" id="PS50887"/>
    </source>
</evidence>
<dbReference type="InterPro" id="IPR043128">
    <property type="entry name" value="Rev_trsase/Diguanyl_cyclase"/>
</dbReference>
<evidence type="ECO:0000313" key="3">
    <source>
        <dbReference type="EMBL" id="QDE31096.1"/>
    </source>
</evidence>
<dbReference type="InterPro" id="IPR001633">
    <property type="entry name" value="EAL_dom"/>
</dbReference>